<name>A0AA36EFL9_LACSI</name>
<dbReference type="EMBL" id="OX465082">
    <property type="protein sequence ID" value="CAI9291760.1"/>
    <property type="molecule type" value="Genomic_DNA"/>
</dbReference>
<keyword evidence="1" id="KW-1133">Transmembrane helix</keyword>
<reference evidence="2" key="1">
    <citation type="submission" date="2023-04" db="EMBL/GenBank/DDBJ databases">
        <authorList>
            <person name="Vijverberg K."/>
            <person name="Xiong W."/>
            <person name="Schranz E."/>
        </authorList>
    </citation>
    <scope>NUCLEOTIDE SEQUENCE</scope>
</reference>
<dbReference type="AlphaFoldDB" id="A0AA36EFL9"/>
<accession>A0AA36EFL9</accession>
<evidence type="ECO:0000313" key="2">
    <source>
        <dbReference type="EMBL" id="CAI9291760.1"/>
    </source>
</evidence>
<proteinExistence type="predicted"/>
<organism evidence="2 3">
    <name type="scientific">Lactuca saligna</name>
    <name type="common">Willowleaf lettuce</name>
    <dbReference type="NCBI Taxonomy" id="75948"/>
    <lineage>
        <taxon>Eukaryota</taxon>
        <taxon>Viridiplantae</taxon>
        <taxon>Streptophyta</taxon>
        <taxon>Embryophyta</taxon>
        <taxon>Tracheophyta</taxon>
        <taxon>Spermatophyta</taxon>
        <taxon>Magnoliopsida</taxon>
        <taxon>eudicotyledons</taxon>
        <taxon>Gunneridae</taxon>
        <taxon>Pentapetalae</taxon>
        <taxon>asterids</taxon>
        <taxon>campanulids</taxon>
        <taxon>Asterales</taxon>
        <taxon>Asteraceae</taxon>
        <taxon>Cichorioideae</taxon>
        <taxon>Cichorieae</taxon>
        <taxon>Lactucinae</taxon>
        <taxon>Lactuca</taxon>
    </lineage>
</organism>
<feature type="transmembrane region" description="Helical" evidence="1">
    <location>
        <begin position="99"/>
        <end position="118"/>
    </location>
</feature>
<keyword evidence="1" id="KW-0472">Membrane</keyword>
<protein>
    <submittedName>
        <fullName evidence="2">Uncharacterized protein</fullName>
    </submittedName>
</protein>
<keyword evidence="3" id="KW-1185">Reference proteome</keyword>
<evidence type="ECO:0000256" key="1">
    <source>
        <dbReference type="SAM" id="Phobius"/>
    </source>
</evidence>
<keyword evidence="1" id="KW-0812">Transmembrane</keyword>
<gene>
    <name evidence="2" type="ORF">LSALG_LOCUS30879</name>
</gene>
<dbReference type="Proteomes" id="UP001177003">
    <property type="component" value="Chromosome 6"/>
</dbReference>
<sequence>MSTRGNSWFIDCHPNNITLKNKNITVPGYFLALIQITYLRALPDHYPPKISEPHLLGGFAIESTTTKKKKIRPNPPFPSNHFFKATPTKLKCNCNCDNIFIFIFALQLLSLFLFDNFLPNRQA</sequence>
<evidence type="ECO:0000313" key="3">
    <source>
        <dbReference type="Proteomes" id="UP001177003"/>
    </source>
</evidence>